<dbReference type="InterPro" id="IPR036390">
    <property type="entry name" value="WH_DNA-bd_sf"/>
</dbReference>
<proteinExistence type="inferred from homology"/>
<accession>A0A0D7F3J4</accession>
<evidence type="ECO:0000259" key="6">
    <source>
        <dbReference type="PROSITE" id="PS50931"/>
    </source>
</evidence>
<dbReference type="Gene3D" id="1.10.10.10">
    <property type="entry name" value="Winged helix-like DNA-binding domain superfamily/Winged helix DNA-binding domain"/>
    <property type="match status" value="1"/>
</dbReference>
<keyword evidence="3" id="KW-0805">Transcription regulation</keyword>
<dbReference type="PATRIC" id="fig|1076.23.peg.6047"/>
<sequence length="298" mass="32540">MFDLRYLHYALLAAEQGSFRRAAALLGIHQTQVGRRIRALEDGLGADIFERSRKGCRLTAAGETFLRTASVGMDHVARAAQSVAAIANNQGGSLDVAMMATLSSQLAQDLFRGYLERYQKTNLRVHRGVGSEYIPRLVDGRLDVAIVVGEPTIAGIATLRLWEEHLMLAMPTTHALAEKQAVGWEDLVNETFILTATGAGPEVLAYLQRRSAEIGSRLNVVTHEVNREDLVHLVTMGFGVTLLGESTVDALVPGAVVRPLRDPVEKIPTSAMWARHNVNPALKKFLRLASNRASRSKG</sequence>
<evidence type="ECO:0000256" key="5">
    <source>
        <dbReference type="ARBA" id="ARBA00023163"/>
    </source>
</evidence>
<evidence type="ECO:0000256" key="4">
    <source>
        <dbReference type="ARBA" id="ARBA00023125"/>
    </source>
</evidence>
<dbReference type="InterPro" id="IPR005119">
    <property type="entry name" value="LysR_subst-bd"/>
</dbReference>
<gene>
    <name evidence="7" type="ORF">OO17_03310</name>
</gene>
<keyword evidence="5" id="KW-0804">Transcription</keyword>
<dbReference type="Proteomes" id="UP000032515">
    <property type="component" value="Unassembled WGS sequence"/>
</dbReference>
<dbReference type="PANTHER" id="PTHR30346:SF0">
    <property type="entry name" value="HCA OPERON TRANSCRIPTIONAL ACTIVATOR HCAR"/>
    <property type="match status" value="1"/>
</dbReference>
<dbReference type="GO" id="GO:0003700">
    <property type="term" value="F:DNA-binding transcription factor activity"/>
    <property type="evidence" value="ECO:0007669"/>
    <property type="project" value="InterPro"/>
</dbReference>
<evidence type="ECO:0000256" key="3">
    <source>
        <dbReference type="ARBA" id="ARBA00023015"/>
    </source>
</evidence>
<comment type="caution">
    <text evidence="7">The sequence shown here is derived from an EMBL/GenBank/DDBJ whole genome shotgun (WGS) entry which is preliminary data.</text>
</comment>
<comment type="function">
    <text evidence="1">NodD regulates the expression of the nodABCFE genes which encode other nodulation proteins. NodD is also a negative regulator of its own expression. Binds flavonoids as inducers.</text>
</comment>
<dbReference type="SUPFAM" id="SSF46785">
    <property type="entry name" value="Winged helix' DNA-binding domain"/>
    <property type="match status" value="1"/>
</dbReference>
<dbReference type="InterPro" id="IPR036388">
    <property type="entry name" value="WH-like_DNA-bd_sf"/>
</dbReference>
<comment type="similarity">
    <text evidence="2">Belongs to the LysR transcriptional regulatory family.</text>
</comment>
<feature type="domain" description="HTH lysR-type" evidence="6">
    <location>
        <begin position="2"/>
        <end position="59"/>
    </location>
</feature>
<keyword evidence="4" id="KW-0238">DNA-binding</keyword>
<dbReference type="Pfam" id="PF03466">
    <property type="entry name" value="LysR_substrate"/>
    <property type="match status" value="1"/>
</dbReference>
<evidence type="ECO:0000313" key="7">
    <source>
        <dbReference type="EMBL" id="KIZ47634.1"/>
    </source>
</evidence>
<dbReference type="EMBL" id="JXXE01000058">
    <property type="protein sequence ID" value="KIZ47634.1"/>
    <property type="molecule type" value="Genomic_DNA"/>
</dbReference>
<evidence type="ECO:0000256" key="1">
    <source>
        <dbReference type="ARBA" id="ARBA00003502"/>
    </source>
</evidence>
<evidence type="ECO:0000256" key="2">
    <source>
        <dbReference type="ARBA" id="ARBA00009437"/>
    </source>
</evidence>
<dbReference type="GO" id="GO:0003677">
    <property type="term" value="F:DNA binding"/>
    <property type="evidence" value="ECO:0007669"/>
    <property type="project" value="UniProtKB-KW"/>
</dbReference>
<dbReference type="GO" id="GO:0032993">
    <property type="term" value="C:protein-DNA complex"/>
    <property type="evidence" value="ECO:0007669"/>
    <property type="project" value="TreeGrafter"/>
</dbReference>
<reference evidence="7 8" key="1">
    <citation type="submission" date="2014-11" db="EMBL/GenBank/DDBJ databases">
        <title>Genomics and ecophysiology of heterotrophic nitrogen fixing bacteria isolated from estuarine surface water.</title>
        <authorList>
            <person name="Bentzon-Tilia M."/>
            <person name="Severin I."/>
            <person name="Hansen L.H."/>
            <person name="Riemann L."/>
        </authorList>
    </citation>
    <scope>NUCLEOTIDE SEQUENCE [LARGE SCALE GENOMIC DNA]</scope>
    <source>
        <strain evidence="7 8">BAL398</strain>
    </source>
</reference>
<organism evidence="7 8">
    <name type="scientific">Rhodopseudomonas palustris</name>
    <dbReference type="NCBI Taxonomy" id="1076"/>
    <lineage>
        <taxon>Bacteria</taxon>
        <taxon>Pseudomonadati</taxon>
        <taxon>Pseudomonadota</taxon>
        <taxon>Alphaproteobacteria</taxon>
        <taxon>Hyphomicrobiales</taxon>
        <taxon>Nitrobacteraceae</taxon>
        <taxon>Rhodopseudomonas</taxon>
    </lineage>
</organism>
<name>A0A0D7F3J4_RHOPL</name>
<dbReference type="SUPFAM" id="SSF53850">
    <property type="entry name" value="Periplasmic binding protein-like II"/>
    <property type="match status" value="1"/>
</dbReference>
<dbReference type="CDD" id="cd08414">
    <property type="entry name" value="PBP2_LTTR_aromatics_like"/>
    <property type="match status" value="1"/>
</dbReference>
<dbReference type="AlphaFoldDB" id="A0A0D7F3J4"/>
<dbReference type="InterPro" id="IPR000847">
    <property type="entry name" value="LysR_HTH_N"/>
</dbReference>
<dbReference type="Pfam" id="PF00126">
    <property type="entry name" value="HTH_1"/>
    <property type="match status" value="1"/>
</dbReference>
<protein>
    <recommendedName>
        <fullName evidence="6">HTH lysR-type domain-containing protein</fullName>
    </recommendedName>
</protein>
<dbReference type="PROSITE" id="PS50931">
    <property type="entry name" value="HTH_LYSR"/>
    <property type="match status" value="1"/>
</dbReference>
<dbReference type="PANTHER" id="PTHR30346">
    <property type="entry name" value="TRANSCRIPTIONAL DUAL REGULATOR HCAR-RELATED"/>
    <property type="match status" value="1"/>
</dbReference>
<evidence type="ECO:0000313" key="8">
    <source>
        <dbReference type="Proteomes" id="UP000032515"/>
    </source>
</evidence>
<dbReference type="Gene3D" id="3.40.190.10">
    <property type="entry name" value="Periplasmic binding protein-like II"/>
    <property type="match status" value="2"/>
</dbReference>